<dbReference type="Gene3D" id="2.40.10.120">
    <property type="match status" value="1"/>
</dbReference>
<evidence type="ECO:0008006" key="3">
    <source>
        <dbReference type="Google" id="ProtNLM"/>
    </source>
</evidence>
<dbReference type="EMBL" id="BMNR01000002">
    <property type="protein sequence ID" value="GGK19490.1"/>
    <property type="molecule type" value="Genomic_DNA"/>
</dbReference>
<dbReference type="AlphaFoldDB" id="A0A8J3BLF2"/>
<dbReference type="SUPFAM" id="SSF50494">
    <property type="entry name" value="Trypsin-like serine proteases"/>
    <property type="match status" value="1"/>
</dbReference>
<organism evidence="1 2">
    <name type="scientific">Yeosuana aromativorans</name>
    <dbReference type="NCBI Taxonomy" id="288019"/>
    <lineage>
        <taxon>Bacteria</taxon>
        <taxon>Pseudomonadati</taxon>
        <taxon>Bacteroidota</taxon>
        <taxon>Flavobacteriia</taxon>
        <taxon>Flavobacteriales</taxon>
        <taxon>Flavobacteriaceae</taxon>
        <taxon>Yeosuana</taxon>
    </lineage>
</organism>
<reference evidence="1" key="2">
    <citation type="submission" date="2020-09" db="EMBL/GenBank/DDBJ databases">
        <authorList>
            <person name="Sun Q."/>
            <person name="Ohkuma M."/>
        </authorList>
    </citation>
    <scope>NUCLEOTIDE SEQUENCE</scope>
    <source>
        <strain evidence="1">JCM 12862</strain>
    </source>
</reference>
<keyword evidence="2" id="KW-1185">Reference proteome</keyword>
<name>A0A8J3BLF2_9FLAO</name>
<evidence type="ECO:0000313" key="1">
    <source>
        <dbReference type="EMBL" id="GGK19490.1"/>
    </source>
</evidence>
<dbReference type="InterPro" id="IPR009003">
    <property type="entry name" value="Peptidase_S1_PA"/>
</dbReference>
<evidence type="ECO:0000313" key="2">
    <source>
        <dbReference type="Proteomes" id="UP000612329"/>
    </source>
</evidence>
<reference evidence="1" key="1">
    <citation type="journal article" date="2014" name="Int. J. Syst. Evol. Microbiol.">
        <title>Complete genome sequence of Corynebacterium casei LMG S-19264T (=DSM 44701T), isolated from a smear-ripened cheese.</title>
        <authorList>
            <consortium name="US DOE Joint Genome Institute (JGI-PGF)"/>
            <person name="Walter F."/>
            <person name="Albersmeier A."/>
            <person name="Kalinowski J."/>
            <person name="Ruckert C."/>
        </authorList>
    </citation>
    <scope>NUCLEOTIDE SEQUENCE</scope>
    <source>
        <strain evidence="1">JCM 12862</strain>
    </source>
</reference>
<dbReference type="Pfam" id="PF13365">
    <property type="entry name" value="Trypsin_2"/>
    <property type="match status" value="1"/>
</dbReference>
<protein>
    <recommendedName>
        <fullName evidence="3">Serine protease</fullName>
    </recommendedName>
</protein>
<accession>A0A8J3BLF2</accession>
<comment type="caution">
    <text evidence="1">The sequence shown here is derived from an EMBL/GenBank/DDBJ whole genome shotgun (WGS) entry which is preliminary data.</text>
</comment>
<proteinExistence type="predicted"/>
<dbReference type="Proteomes" id="UP000612329">
    <property type="component" value="Unassembled WGS sequence"/>
</dbReference>
<gene>
    <name evidence="1" type="ORF">GCM10007962_11960</name>
</gene>
<sequence>MGINTIYLLIYVLRHLKNMKKHSLLFLILIIIPKLIMAQDYLTTDILSRVFHMKYKTQTGTTFLVAKDSVNYFVTAKHVLQNPKYGEKLTVEIYQDSLWKTLTGNVYFDKTNDVDVALIMPEGFGFVQSGISLKNIQTIIGDEGYFLGFPYGLSSLDKGKINAGFPFPLVKKAVFSGTTTNNDVQTIFLDGHNNPGFSGGPVLFKDRMKNGDNKFHLVGIVSAYLNQQNDLITPFGKLKYKENSGIIIAIGKEQIDTIIENIKTP</sequence>